<proteinExistence type="predicted"/>
<evidence type="ECO:0000256" key="1">
    <source>
        <dbReference type="SAM" id="SignalP"/>
    </source>
</evidence>
<feature type="chain" id="PRO_5046866514" evidence="1">
    <location>
        <begin position="26"/>
        <end position="220"/>
    </location>
</feature>
<dbReference type="EMBL" id="JAYXHS010000002">
    <property type="protein sequence ID" value="MEC5386795.1"/>
    <property type="molecule type" value="Genomic_DNA"/>
</dbReference>
<dbReference type="PANTHER" id="PTHR39327">
    <property type="match status" value="1"/>
</dbReference>
<sequence>MAVLVRRWPALLLVCVTAFSLAANAYLDRTPDALREQMVKRFGRDAATHLADWQRAMQLAAAVASERQTLTTINALANRAEYLSDLQNWGLVDYWATPAEFVSKNAGDCEDYAIAKYYALRTLGVAGDKLRLIYVRAFFQGQLVPHMVLAWYAGPDAEPLLLDNIDPRLLPASQRPDLSPVFSFNDQGVWRAGVQRPAGEERTASPWNQLQQRVKREMQM</sequence>
<evidence type="ECO:0000313" key="3">
    <source>
        <dbReference type="Proteomes" id="UP001331561"/>
    </source>
</evidence>
<evidence type="ECO:0000313" key="2">
    <source>
        <dbReference type="EMBL" id="MEC5386795.1"/>
    </source>
</evidence>
<keyword evidence="1" id="KW-0732">Signal</keyword>
<dbReference type="Proteomes" id="UP001331561">
    <property type="component" value="Unassembled WGS sequence"/>
</dbReference>
<gene>
    <name evidence="2" type="ORF">VVD49_13755</name>
</gene>
<dbReference type="InterPro" id="IPR010319">
    <property type="entry name" value="Transglutaminase-like_Cys_pept"/>
</dbReference>
<dbReference type="RefSeq" id="WP_327599754.1">
    <property type="nucleotide sequence ID" value="NZ_JAYXHS010000002.1"/>
</dbReference>
<dbReference type="PANTHER" id="PTHR39327:SF1">
    <property type="entry name" value="BLR5470 PROTEIN"/>
    <property type="match status" value="1"/>
</dbReference>
<dbReference type="Pfam" id="PF06035">
    <property type="entry name" value="Peptidase_C93"/>
    <property type="match status" value="1"/>
</dbReference>
<comment type="caution">
    <text evidence="2">The sequence shown here is derived from an EMBL/GenBank/DDBJ whole genome shotgun (WGS) entry which is preliminary data.</text>
</comment>
<accession>A0ABU6K6C6</accession>
<feature type="signal peptide" evidence="1">
    <location>
        <begin position="1"/>
        <end position="25"/>
    </location>
</feature>
<organism evidence="2 3">
    <name type="scientific">Uliginosibacterium silvisoli</name>
    <dbReference type="NCBI Taxonomy" id="3114758"/>
    <lineage>
        <taxon>Bacteria</taxon>
        <taxon>Pseudomonadati</taxon>
        <taxon>Pseudomonadota</taxon>
        <taxon>Betaproteobacteria</taxon>
        <taxon>Rhodocyclales</taxon>
        <taxon>Zoogloeaceae</taxon>
        <taxon>Uliginosibacterium</taxon>
    </lineage>
</organism>
<dbReference type="Gene3D" id="3.10.620.30">
    <property type="match status" value="1"/>
</dbReference>
<protein>
    <submittedName>
        <fullName evidence="2">Transglutaminase-like cysteine peptidase</fullName>
    </submittedName>
</protein>
<reference evidence="2 3" key="1">
    <citation type="submission" date="2024-01" db="EMBL/GenBank/DDBJ databases">
        <title>Uliginosibacterium soil sp. nov.</title>
        <authorList>
            <person name="Lv Y."/>
        </authorList>
    </citation>
    <scope>NUCLEOTIDE SEQUENCE [LARGE SCALE GENOMIC DNA]</scope>
    <source>
        <strain evidence="2 3">H3</strain>
    </source>
</reference>
<name>A0ABU6K6C6_9RHOO</name>
<keyword evidence="3" id="KW-1185">Reference proteome</keyword>